<organism evidence="2">
    <name type="scientific">hydrothermal vent metagenome</name>
    <dbReference type="NCBI Taxonomy" id="652676"/>
    <lineage>
        <taxon>unclassified sequences</taxon>
        <taxon>metagenomes</taxon>
        <taxon>ecological metagenomes</taxon>
    </lineage>
</organism>
<evidence type="ECO:0000313" key="2">
    <source>
        <dbReference type="EMBL" id="VAW25388.1"/>
    </source>
</evidence>
<dbReference type="PANTHER" id="PTHR30535">
    <property type="entry name" value="VITAMIN B12-BINDING PROTEIN"/>
    <property type="match status" value="1"/>
</dbReference>
<dbReference type="EMBL" id="UOER01000384">
    <property type="protein sequence ID" value="VAW25388.1"/>
    <property type="molecule type" value="Genomic_DNA"/>
</dbReference>
<dbReference type="PANTHER" id="PTHR30535:SF34">
    <property type="entry name" value="MOLYBDATE-BINDING PROTEIN MOLA"/>
    <property type="match status" value="1"/>
</dbReference>
<name>A0A3B0U4W6_9ZZZZ</name>
<gene>
    <name evidence="2" type="ORF">MNBD_BACTEROID04-737</name>
</gene>
<feature type="domain" description="Fe/B12 periplasmic-binding" evidence="1">
    <location>
        <begin position="1"/>
        <end position="261"/>
    </location>
</feature>
<evidence type="ECO:0000259" key="1">
    <source>
        <dbReference type="PROSITE" id="PS50983"/>
    </source>
</evidence>
<dbReference type="Pfam" id="PF01497">
    <property type="entry name" value="Peripla_BP_2"/>
    <property type="match status" value="1"/>
</dbReference>
<sequence length="274" mass="31223">LELLEVENKLIGFPNTNYISSKKTRLLVDKGVIKELGNEESINTELLLDLQPDVVVGFSINSNNKMFSVVEKFGIPVLLNGDWLEETPLGRAEWIKFFGVLFRKESEADSIFKSIEKNYLNAKSIALEAKNVPTIISGGLFKDVWNLPAGDSFEASFLQDANTNYLWKKSKGKGSLSLNIESVFEKGKDADFWISPSYYKTIEQLKNANSIYTQFKAFQHHNIFTYVNKRGINGGVLYFELAPARPDLVLKDLIKITHPELLKDYEFTFYEKLK</sequence>
<accession>A0A3B0U4W6</accession>
<dbReference type="AlphaFoldDB" id="A0A3B0U4W6"/>
<dbReference type="PROSITE" id="PS50983">
    <property type="entry name" value="FE_B12_PBP"/>
    <property type="match status" value="1"/>
</dbReference>
<reference evidence="2" key="1">
    <citation type="submission" date="2018-06" db="EMBL/GenBank/DDBJ databases">
        <authorList>
            <person name="Zhirakovskaya E."/>
        </authorList>
    </citation>
    <scope>NUCLEOTIDE SEQUENCE</scope>
</reference>
<proteinExistence type="predicted"/>
<dbReference type="GO" id="GO:0071281">
    <property type="term" value="P:cellular response to iron ion"/>
    <property type="evidence" value="ECO:0007669"/>
    <property type="project" value="TreeGrafter"/>
</dbReference>
<dbReference type="InterPro" id="IPR002491">
    <property type="entry name" value="ABC_transptr_periplasmic_BD"/>
</dbReference>
<dbReference type="InterPro" id="IPR050902">
    <property type="entry name" value="ABC_Transporter_SBP"/>
</dbReference>
<dbReference type="Gene3D" id="3.40.50.1980">
    <property type="entry name" value="Nitrogenase molybdenum iron protein domain"/>
    <property type="match status" value="2"/>
</dbReference>
<dbReference type="SUPFAM" id="SSF53807">
    <property type="entry name" value="Helical backbone' metal receptor"/>
    <property type="match status" value="1"/>
</dbReference>
<feature type="non-terminal residue" evidence="2">
    <location>
        <position position="1"/>
    </location>
</feature>
<protein>
    <submittedName>
        <fullName evidence="2">Vitamin B12 ABC transporter, substrate-binding protein BtuF</fullName>
    </submittedName>
</protein>